<evidence type="ECO:0000256" key="1">
    <source>
        <dbReference type="ARBA" id="ARBA00023117"/>
    </source>
</evidence>
<dbReference type="AlphaFoldDB" id="A0A2V0P8C5"/>
<feature type="region of interest" description="Disordered" evidence="3">
    <location>
        <begin position="619"/>
        <end position="669"/>
    </location>
</feature>
<dbReference type="EMBL" id="BDRX01000074">
    <property type="protein sequence ID" value="GBF96114.1"/>
    <property type="molecule type" value="Genomic_DNA"/>
</dbReference>
<dbReference type="SUPFAM" id="SSF47370">
    <property type="entry name" value="Bromodomain"/>
    <property type="match status" value="1"/>
</dbReference>
<dbReference type="InterPro" id="IPR001487">
    <property type="entry name" value="Bromodomain"/>
</dbReference>
<organism evidence="5 6">
    <name type="scientific">Raphidocelis subcapitata</name>
    <dbReference type="NCBI Taxonomy" id="307507"/>
    <lineage>
        <taxon>Eukaryota</taxon>
        <taxon>Viridiplantae</taxon>
        <taxon>Chlorophyta</taxon>
        <taxon>core chlorophytes</taxon>
        <taxon>Chlorophyceae</taxon>
        <taxon>CS clade</taxon>
        <taxon>Sphaeropleales</taxon>
        <taxon>Selenastraceae</taxon>
        <taxon>Raphidocelis</taxon>
    </lineage>
</organism>
<proteinExistence type="predicted"/>
<dbReference type="STRING" id="307507.A0A2V0P8C5"/>
<dbReference type="InParanoid" id="A0A2V0P8C5"/>
<feature type="compositionally biased region" description="Low complexity" evidence="3">
    <location>
        <begin position="1"/>
        <end position="24"/>
    </location>
</feature>
<dbReference type="Proteomes" id="UP000247498">
    <property type="component" value="Unassembled WGS sequence"/>
</dbReference>
<dbReference type="PANTHER" id="PTHR45926">
    <property type="entry name" value="OSJNBA0053K19.4 PROTEIN"/>
    <property type="match status" value="1"/>
</dbReference>
<dbReference type="SMART" id="SM00297">
    <property type="entry name" value="BROMO"/>
    <property type="match status" value="1"/>
</dbReference>
<keyword evidence="6" id="KW-1185">Reference proteome</keyword>
<accession>A0A2V0P8C5</accession>
<dbReference type="Pfam" id="PF00439">
    <property type="entry name" value="Bromodomain"/>
    <property type="match status" value="1"/>
</dbReference>
<evidence type="ECO:0000313" key="5">
    <source>
        <dbReference type="EMBL" id="GBF96114.1"/>
    </source>
</evidence>
<dbReference type="CDD" id="cd04369">
    <property type="entry name" value="Bromodomain"/>
    <property type="match status" value="1"/>
</dbReference>
<dbReference type="PRINTS" id="PR00503">
    <property type="entry name" value="BROMODOMAIN"/>
</dbReference>
<evidence type="ECO:0000256" key="3">
    <source>
        <dbReference type="SAM" id="MobiDB-lite"/>
    </source>
</evidence>
<sequence length="669" mass="68192">MAHDPLALGQQAPAPEQPQQREAANGTAAIDGPPPKRARTGDGPDQQQQGQGRDQGDAAAGGEGGEGPRAPSARDYRLKQRRWWALRRRFTDLTAQMEAALCEAKALVAWRTLPRASRPAPLSPQDREVLAAQANRRLYDVAGKACLGVIRTMMTQKYSWPFNHPVDLKRFPDYAQVISQPMDFGTMKDKAEKGAYRDPAAVFADFDRVFANSRRYNPPGSDVYYMATVLQEAMLEQWRKVVIPKLQECAKTSAAEEASMAARKAATARAEDEREMQDAACKLVAALDDLHEQLAAARVDAALLAEPLSPGERAALAEELRALPTAQLEAALGLVLPALAPHLASGPQAAGGACAEVDVDLGRCSALELRQLQSFLGACREAGAKQDTDGADGAAGEGSAAAGAGTPQQPAVVEQGAVEAAAGRRELSSFPAGMLREQTLSEHAGVVWPGVIVGAGLKARNVTLLPGGEPLPPQLGPRGAAAKATHQAGEGAAAGAAVAVAVAGAPSKARRASDTGSAPRPPLPPHRSRLGGQPPTPTQASAGPHGACGHSQSPFASMGGAATAAVAEAAAGAQLQGQLGAHPHLSQLGSAQGSSRALGSGLAGVPMATGSVSGSFAPGGAAADAGRGHGASGVPALTASGGGGLPSTAAVALRAHGESGDEVDDMDAA</sequence>
<feature type="domain" description="Bromo" evidence="4">
    <location>
        <begin position="154"/>
        <end position="224"/>
    </location>
</feature>
<feature type="compositionally biased region" description="Low complexity" evidence="3">
    <location>
        <begin position="391"/>
        <end position="414"/>
    </location>
</feature>
<evidence type="ECO:0000256" key="2">
    <source>
        <dbReference type="PROSITE-ProRule" id="PRU00035"/>
    </source>
</evidence>
<dbReference type="Gene3D" id="1.20.920.10">
    <property type="entry name" value="Bromodomain-like"/>
    <property type="match status" value="1"/>
</dbReference>
<dbReference type="InterPro" id="IPR036427">
    <property type="entry name" value="Bromodomain-like_sf"/>
</dbReference>
<keyword evidence="1 2" id="KW-0103">Bromodomain</keyword>
<feature type="compositionally biased region" description="Low complexity" evidence="3">
    <location>
        <begin position="41"/>
        <end position="58"/>
    </location>
</feature>
<feature type="region of interest" description="Disordered" evidence="3">
    <location>
        <begin position="386"/>
        <end position="414"/>
    </location>
</feature>
<feature type="compositionally biased region" description="Acidic residues" evidence="3">
    <location>
        <begin position="660"/>
        <end position="669"/>
    </location>
</feature>
<reference evidence="5 6" key="1">
    <citation type="journal article" date="2018" name="Sci. Rep.">
        <title>Raphidocelis subcapitata (=Pseudokirchneriella subcapitata) provides an insight into genome evolution and environmental adaptations in the Sphaeropleales.</title>
        <authorList>
            <person name="Suzuki S."/>
            <person name="Yamaguchi H."/>
            <person name="Nakajima N."/>
            <person name="Kawachi M."/>
        </authorList>
    </citation>
    <scope>NUCLEOTIDE SEQUENCE [LARGE SCALE GENOMIC DNA]</scope>
    <source>
        <strain evidence="5 6">NIES-35</strain>
    </source>
</reference>
<feature type="region of interest" description="Disordered" evidence="3">
    <location>
        <begin position="1"/>
        <end position="74"/>
    </location>
</feature>
<protein>
    <submittedName>
        <fullName evidence="5">Transcription factor</fullName>
    </submittedName>
</protein>
<dbReference type="PROSITE" id="PS50014">
    <property type="entry name" value="BROMODOMAIN_2"/>
    <property type="match status" value="1"/>
</dbReference>
<gene>
    <name evidence="5" type="ORF">Rsub_08990</name>
</gene>
<name>A0A2V0P8C5_9CHLO</name>
<evidence type="ECO:0000313" key="6">
    <source>
        <dbReference type="Proteomes" id="UP000247498"/>
    </source>
</evidence>
<feature type="region of interest" description="Disordered" evidence="3">
    <location>
        <begin position="507"/>
        <end position="554"/>
    </location>
</feature>
<comment type="caution">
    <text evidence="5">The sequence shown here is derived from an EMBL/GenBank/DDBJ whole genome shotgun (WGS) entry which is preliminary data.</text>
</comment>
<evidence type="ECO:0000259" key="4">
    <source>
        <dbReference type="PROSITE" id="PS50014"/>
    </source>
</evidence>
<dbReference type="OrthoDB" id="21449at2759"/>